<proteinExistence type="predicted"/>
<feature type="region of interest" description="Disordered" evidence="1">
    <location>
        <begin position="209"/>
        <end position="228"/>
    </location>
</feature>
<gene>
    <name evidence="2" type="ORF">F0562_025424</name>
</gene>
<evidence type="ECO:0000313" key="3">
    <source>
        <dbReference type="Proteomes" id="UP000325577"/>
    </source>
</evidence>
<feature type="compositionally biased region" description="Gly residues" evidence="1">
    <location>
        <begin position="217"/>
        <end position="226"/>
    </location>
</feature>
<accession>A0A5J5BJX0</accession>
<keyword evidence="3" id="KW-1185">Reference proteome</keyword>
<dbReference type="EMBL" id="CM018036">
    <property type="protein sequence ID" value="KAA8541461.1"/>
    <property type="molecule type" value="Genomic_DNA"/>
</dbReference>
<evidence type="ECO:0000256" key="1">
    <source>
        <dbReference type="SAM" id="MobiDB-lite"/>
    </source>
</evidence>
<dbReference type="Proteomes" id="UP000325577">
    <property type="component" value="Linkage Group LG13"/>
</dbReference>
<sequence length="256" mass="27753">MVELKKLIMLKLYYIQLLPPKDANIVRKADVQKGDGAHPHTFYASNIGARRSDPLVNDEFHGGFQKVVNATTVLLPPTALKGAMVAQGAAESFSSPIISNARVPNVLCHHDLSKVHGEDGMVMEAQRLAEFLSPSIWNDNISNVHGRAREDDLIHDTYSTQSWVDRAKEGEFIPQVALDLEAEFRGFSEDPSFLMDSFHGVLSSPSLRGRRNLNNGSHGGLGGAGGSARVARGIQTTSTLSAQIFAAKGDVPSRPK</sequence>
<reference evidence="2 3" key="1">
    <citation type="submission" date="2019-09" db="EMBL/GenBank/DDBJ databases">
        <title>A chromosome-level genome assembly of the Chinese tupelo Nyssa sinensis.</title>
        <authorList>
            <person name="Yang X."/>
            <person name="Kang M."/>
            <person name="Yang Y."/>
            <person name="Xiong H."/>
            <person name="Wang M."/>
            <person name="Zhang Z."/>
            <person name="Wang Z."/>
            <person name="Wu H."/>
            <person name="Ma T."/>
            <person name="Liu J."/>
            <person name="Xi Z."/>
        </authorList>
    </citation>
    <scope>NUCLEOTIDE SEQUENCE [LARGE SCALE GENOMIC DNA]</scope>
    <source>
        <strain evidence="2">J267</strain>
        <tissue evidence="2">Leaf</tissue>
    </source>
</reference>
<dbReference type="AlphaFoldDB" id="A0A5J5BJX0"/>
<protein>
    <submittedName>
        <fullName evidence="2">Uncharacterized protein</fullName>
    </submittedName>
</protein>
<name>A0A5J5BJX0_9ASTE</name>
<evidence type="ECO:0000313" key="2">
    <source>
        <dbReference type="EMBL" id="KAA8541461.1"/>
    </source>
</evidence>
<organism evidence="2 3">
    <name type="scientific">Nyssa sinensis</name>
    <dbReference type="NCBI Taxonomy" id="561372"/>
    <lineage>
        <taxon>Eukaryota</taxon>
        <taxon>Viridiplantae</taxon>
        <taxon>Streptophyta</taxon>
        <taxon>Embryophyta</taxon>
        <taxon>Tracheophyta</taxon>
        <taxon>Spermatophyta</taxon>
        <taxon>Magnoliopsida</taxon>
        <taxon>eudicotyledons</taxon>
        <taxon>Gunneridae</taxon>
        <taxon>Pentapetalae</taxon>
        <taxon>asterids</taxon>
        <taxon>Cornales</taxon>
        <taxon>Nyssaceae</taxon>
        <taxon>Nyssa</taxon>
    </lineage>
</organism>